<feature type="transmembrane region" description="Helical" evidence="6">
    <location>
        <begin position="243"/>
        <end position="260"/>
    </location>
</feature>
<dbReference type="Pfam" id="PF09678">
    <property type="entry name" value="Caa3_CtaG"/>
    <property type="match status" value="1"/>
</dbReference>
<organism evidence="7 8">
    <name type="scientific">Paenibacillus thermoaerophilus</name>
    <dbReference type="NCBI Taxonomy" id="1215385"/>
    <lineage>
        <taxon>Bacteria</taxon>
        <taxon>Bacillati</taxon>
        <taxon>Bacillota</taxon>
        <taxon>Bacilli</taxon>
        <taxon>Bacillales</taxon>
        <taxon>Paenibacillaceae</taxon>
        <taxon>Paenibacillus</taxon>
    </lineage>
</organism>
<feature type="transmembrane region" description="Helical" evidence="6">
    <location>
        <begin position="80"/>
        <end position="99"/>
    </location>
</feature>
<dbReference type="InterPro" id="IPR019108">
    <property type="entry name" value="Caa3_assmbl_CtaG-rel"/>
</dbReference>
<evidence type="ECO:0000313" key="7">
    <source>
        <dbReference type="EMBL" id="MFC7748729.1"/>
    </source>
</evidence>
<evidence type="ECO:0000256" key="2">
    <source>
        <dbReference type="ARBA" id="ARBA00022475"/>
    </source>
</evidence>
<comment type="caution">
    <text evidence="7">The sequence shown here is derived from an EMBL/GenBank/DDBJ whole genome shotgun (WGS) entry which is preliminary data.</text>
</comment>
<feature type="transmembrane region" description="Helical" evidence="6">
    <location>
        <begin position="120"/>
        <end position="141"/>
    </location>
</feature>
<protein>
    <submittedName>
        <fullName evidence="7">Cytochrome c oxidase assembly protein</fullName>
    </submittedName>
</protein>
<evidence type="ECO:0000256" key="1">
    <source>
        <dbReference type="ARBA" id="ARBA00004651"/>
    </source>
</evidence>
<accession>A0ABW2UXV4</accession>
<evidence type="ECO:0000313" key="8">
    <source>
        <dbReference type="Proteomes" id="UP001596528"/>
    </source>
</evidence>
<feature type="transmembrane region" description="Helical" evidence="6">
    <location>
        <begin position="20"/>
        <end position="39"/>
    </location>
</feature>
<keyword evidence="8" id="KW-1185">Reference proteome</keyword>
<evidence type="ECO:0000256" key="3">
    <source>
        <dbReference type="ARBA" id="ARBA00022692"/>
    </source>
</evidence>
<dbReference type="Proteomes" id="UP001596528">
    <property type="component" value="Unassembled WGS sequence"/>
</dbReference>
<evidence type="ECO:0000256" key="5">
    <source>
        <dbReference type="ARBA" id="ARBA00023136"/>
    </source>
</evidence>
<evidence type="ECO:0000256" key="6">
    <source>
        <dbReference type="SAM" id="Phobius"/>
    </source>
</evidence>
<keyword evidence="4 6" id="KW-1133">Transmembrane helix</keyword>
<gene>
    <name evidence="7" type="ORF">ACFQWB_02050</name>
</gene>
<keyword evidence="5 6" id="KW-0472">Membrane</keyword>
<keyword evidence="3 6" id="KW-0812">Transmembrane</keyword>
<evidence type="ECO:0000256" key="4">
    <source>
        <dbReference type="ARBA" id="ARBA00022989"/>
    </source>
</evidence>
<dbReference type="RefSeq" id="WP_138787769.1">
    <property type="nucleotide sequence ID" value="NZ_JBHTGQ010000002.1"/>
</dbReference>
<sequence length="288" mass="30779">MTMGEYADWAGLSWWDPALPSWWVLGMALYMLLVSPLGRYRRSLGGEYPGLAHRLAAAGGIWAAVIALTGPLAVWSHLMVSWHMAQSALLYFVAVPLLIRSLPSGSTGSDKAVSGQPSAFGRPLLSYAGLGLFALLFTLHHLPPVMAWTLSSPSVHYGERALLLAASAAMWWPVAAATSGTEPSRARGGPHASLGIIALLPACLLTLVPGIGYERLAEAAWTAGWCMPSSGGQPVLPPWPPGWDGWIGSAVMMSVHWLAFRMFARKPANRAALCGERRRASLDSPYPG</sequence>
<reference evidence="8" key="1">
    <citation type="journal article" date="2019" name="Int. J. Syst. Evol. Microbiol.">
        <title>The Global Catalogue of Microorganisms (GCM) 10K type strain sequencing project: providing services to taxonomists for standard genome sequencing and annotation.</title>
        <authorList>
            <consortium name="The Broad Institute Genomics Platform"/>
            <consortium name="The Broad Institute Genome Sequencing Center for Infectious Disease"/>
            <person name="Wu L."/>
            <person name="Ma J."/>
        </authorList>
    </citation>
    <scope>NUCLEOTIDE SEQUENCE [LARGE SCALE GENOMIC DNA]</scope>
    <source>
        <strain evidence="8">JCM 18657</strain>
    </source>
</reference>
<comment type="subcellular location">
    <subcellularLocation>
        <location evidence="1">Cell membrane</location>
        <topology evidence="1">Multi-pass membrane protein</topology>
    </subcellularLocation>
</comment>
<dbReference type="EMBL" id="JBHTGQ010000002">
    <property type="protein sequence ID" value="MFC7748729.1"/>
    <property type="molecule type" value="Genomic_DNA"/>
</dbReference>
<feature type="transmembrane region" description="Helical" evidence="6">
    <location>
        <begin position="192"/>
        <end position="212"/>
    </location>
</feature>
<feature type="transmembrane region" description="Helical" evidence="6">
    <location>
        <begin position="161"/>
        <end position="180"/>
    </location>
</feature>
<keyword evidence="2" id="KW-1003">Cell membrane</keyword>
<feature type="transmembrane region" description="Helical" evidence="6">
    <location>
        <begin position="51"/>
        <end position="74"/>
    </location>
</feature>
<proteinExistence type="predicted"/>
<name>A0ABW2UXV4_9BACL</name>